<dbReference type="SUPFAM" id="SSF50370">
    <property type="entry name" value="Ricin B-like lectins"/>
    <property type="match status" value="2"/>
</dbReference>
<evidence type="ECO:0000256" key="5">
    <source>
        <dbReference type="ARBA" id="ARBA00022801"/>
    </source>
</evidence>
<evidence type="ECO:0000256" key="2">
    <source>
        <dbReference type="ARBA" id="ARBA00004236"/>
    </source>
</evidence>
<keyword evidence="14" id="KW-1133">Transmembrane helix</keyword>
<dbReference type="GO" id="GO:0000272">
    <property type="term" value="P:polysaccharide catabolic process"/>
    <property type="evidence" value="ECO:0007669"/>
    <property type="project" value="UniProtKB-KW"/>
</dbReference>
<dbReference type="PROSITE" id="PS50231">
    <property type="entry name" value="RICIN_B_LECTIN"/>
    <property type="match status" value="1"/>
</dbReference>
<keyword evidence="7" id="KW-0325">Glycoprotein</keyword>
<protein>
    <recommendedName>
        <fullName evidence="3">glucan endo-1,3-beta-D-glucosidase</fullName>
        <ecNumber evidence="3">3.2.1.39</ecNumber>
    </recommendedName>
    <alternativeName>
        <fullName evidence="13">Endo-1,3-beta-glucanase btgC</fullName>
    </alternativeName>
    <alternativeName>
        <fullName evidence="12">Laminarinase btgC</fullName>
    </alternativeName>
</protein>
<feature type="domain" description="Ricin B lectin" evidence="15">
    <location>
        <begin position="472"/>
        <end position="606"/>
    </location>
</feature>
<evidence type="ECO:0000256" key="9">
    <source>
        <dbReference type="ARBA" id="ARBA00023316"/>
    </source>
</evidence>
<comment type="function">
    <text evidence="11">Glucanases play a role in cell expansion during growth, in cell-cell fusion during mating, and in spore release during sporulation. This enzyme may be involved in beta-glucan degradation. Active on laminarin and lichenan.</text>
</comment>
<dbReference type="InterPro" id="IPR050732">
    <property type="entry name" value="Beta-glucan_modifiers"/>
</dbReference>
<dbReference type="EC" id="3.2.1.39" evidence="3"/>
<dbReference type="Pfam" id="PF00652">
    <property type="entry name" value="Ricin_B_lectin"/>
    <property type="match status" value="2"/>
</dbReference>
<evidence type="ECO:0000256" key="7">
    <source>
        <dbReference type="ARBA" id="ARBA00023180"/>
    </source>
</evidence>
<reference evidence="16 17" key="1">
    <citation type="submission" date="2012-04" db="EMBL/GenBank/DDBJ databases">
        <title>The Genome Sequence of Saprolegnia declina VS20.</title>
        <authorList>
            <consortium name="The Broad Institute Genome Sequencing Platform"/>
            <person name="Russ C."/>
            <person name="Nusbaum C."/>
            <person name="Tyler B."/>
            <person name="van West P."/>
            <person name="Dieguez-Uribeondo J."/>
            <person name="de Bruijn I."/>
            <person name="Tripathy S."/>
            <person name="Jiang R."/>
            <person name="Young S.K."/>
            <person name="Zeng Q."/>
            <person name="Gargeya S."/>
            <person name="Fitzgerald M."/>
            <person name="Haas B."/>
            <person name="Abouelleil A."/>
            <person name="Alvarado L."/>
            <person name="Arachchi H.M."/>
            <person name="Berlin A."/>
            <person name="Chapman S.B."/>
            <person name="Goldberg J."/>
            <person name="Griggs A."/>
            <person name="Gujja S."/>
            <person name="Hansen M."/>
            <person name="Howarth C."/>
            <person name="Imamovic A."/>
            <person name="Larimer J."/>
            <person name="McCowen C."/>
            <person name="Montmayeur A."/>
            <person name="Murphy C."/>
            <person name="Neiman D."/>
            <person name="Pearson M."/>
            <person name="Priest M."/>
            <person name="Roberts A."/>
            <person name="Saif S."/>
            <person name="Shea T."/>
            <person name="Sisk P."/>
            <person name="Sykes S."/>
            <person name="Wortman J."/>
            <person name="Nusbaum C."/>
            <person name="Birren B."/>
        </authorList>
    </citation>
    <scope>NUCLEOTIDE SEQUENCE [LARGE SCALE GENOMIC DNA]</scope>
    <source>
        <strain evidence="16 17">VS20</strain>
    </source>
</reference>
<accession>T0S0W5</accession>
<dbReference type="PANTHER" id="PTHR16631">
    <property type="entry name" value="GLUCAN 1,3-BETA-GLUCOSIDASE"/>
    <property type="match status" value="1"/>
</dbReference>
<dbReference type="Gene3D" id="2.80.10.50">
    <property type="match status" value="2"/>
</dbReference>
<keyword evidence="8" id="KW-0119">Carbohydrate metabolism</keyword>
<dbReference type="Gene3D" id="3.20.20.80">
    <property type="entry name" value="Glycosidases"/>
    <property type="match status" value="1"/>
</dbReference>
<keyword evidence="17" id="KW-1185">Reference proteome</keyword>
<dbReference type="Proteomes" id="UP000030762">
    <property type="component" value="Unassembled WGS sequence"/>
</dbReference>
<comment type="catalytic activity">
    <reaction evidence="1">
        <text>Hydrolysis of (1-&gt;3)-beta-D-glucosidic linkages in (1-&gt;3)-beta-D-glucans.</text>
        <dbReference type="EC" id="3.2.1.39"/>
    </reaction>
</comment>
<dbReference type="SUPFAM" id="SSF51445">
    <property type="entry name" value="(Trans)glycosidases"/>
    <property type="match status" value="1"/>
</dbReference>
<evidence type="ECO:0000256" key="1">
    <source>
        <dbReference type="ARBA" id="ARBA00000382"/>
    </source>
</evidence>
<dbReference type="RefSeq" id="XP_008610488.1">
    <property type="nucleotide sequence ID" value="XM_008612266.1"/>
</dbReference>
<dbReference type="InterPro" id="IPR017853">
    <property type="entry name" value="GH"/>
</dbReference>
<evidence type="ECO:0000256" key="8">
    <source>
        <dbReference type="ARBA" id="ARBA00023277"/>
    </source>
</evidence>
<dbReference type="CDD" id="cd00161">
    <property type="entry name" value="beta-trefoil_Ricin-like"/>
    <property type="match status" value="1"/>
</dbReference>
<keyword evidence="10" id="KW-0624">Polysaccharide degradation</keyword>
<name>T0S0W5_SAPDV</name>
<dbReference type="AlphaFoldDB" id="T0S0W5"/>
<dbReference type="GO" id="GO:0071555">
    <property type="term" value="P:cell wall organization"/>
    <property type="evidence" value="ECO:0007669"/>
    <property type="project" value="UniProtKB-KW"/>
</dbReference>
<evidence type="ECO:0000259" key="15">
    <source>
        <dbReference type="SMART" id="SM00458"/>
    </source>
</evidence>
<evidence type="ECO:0000256" key="12">
    <source>
        <dbReference type="ARBA" id="ARBA00042373"/>
    </source>
</evidence>
<evidence type="ECO:0000313" key="17">
    <source>
        <dbReference type="Proteomes" id="UP000030762"/>
    </source>
</evidence>
<organism evidence="16 17">
    <name type="scientific">Saprolegnia diclina (strain VS20)</name>
    <dbReference type="NCBI Taxonomy" id="1156394"/>
    <lineage>
        <taxon>Eukaryota</taxon>
        <taxon>Sar</taxon>
        <taxon>Stramenopiles</taxon>
        <taxon>Oomycota</taxon>
        <taxon>Saprolegniomycetes</taxon>
        <taxon>Saprolegniales</taxon>
        <taxon>Saprolegniaceae</taxon>
        <taxon>Saprolegnia</taxon>
    </lineage>
</organism>
<evidence type="ECO:0000256" key="13">
    <source>
        <dbReference type="ARBA" id="ARBA00043078"/>
    </source>
</evidence>
<gene>
    <name evidence="16" type="ORF">SDRG_06485</name>
</gene>
<evidence type="ECO:0000313" key="16">
    <source>
        <dbReference type="EMBL" id="EQC36382.1"/>
    </source>
</evidence>
<evidence type="ECO:0000256" key="6">
    <source>
        <dbReference type="ARBA" id="ARBA00023136"/>
    </source>
</evidence>
<keyword evidence="14" id="KW-0812">Transmembrane</keyword>
<comment type="subcellular location">
    <subcellularLocation>
        <location evidence="2">Cell membrane</location>
    </subcellularLocation>
</comment>
<dbReference type="InterPro" id="IPR035992">
    <property type="entry name" value="Ricin_B-like_lectins"/>
</dbReference>
<feature type="transmembrane region" description="Helical" evidence="14">
    <location>
        <begin position="30"/>
        <end position="49"/>
    </location>
</feature>
<dbReference type="GO" id="GO:0005886">
    <property type="term" value="C:plasma membrane"/>
    <property type="evidence" value="ECO:0007669"/>
    <property type="project" value="UniProtKB-SubCell"/>
</dbReference>
<dbReference type="InterPro" id="IPR000772">
    <property type="entry name" value="Ricin_B_lectin"/>
</dbReference>
<dbReference type="SMART" id="SM00458">
    <property type="entry name" value="RICIN"/>
    <property type="match status" value="2"/>
</dbReference>
<keyword evidence="4" id="KW-1003">Cell membrane</keyword>
<evidence type="ECO:0000256" key="4">
    <source>
        <dbReference type="ARBA" id="ARBA00022475"/>
    </source>
</evidence>
<evidence type="ECO:0000256" key="11">
    <source>
        <dbReference type="ARBA" id="ARBA00037649"/>
    </source>
</evidence>
<dbReference type="STRING" id="1156394.T0S0W5"/>
<feature type="domain" description="Ricin B lectin" evidence="15">
    <location>
        <begin position="347"/>
        <end position="468"/>
    </location>
</feature>
<dbReference type="InParanoid" id="T0S0W5"/>
<dbReference type="VEuPathDB" id="FungiDB:SDRG_06485"/>
<dbReference type="PANTHER" id="PTHR16631:SF17">
    <property type="entry name" value="GLUCAN ENDO-1,3-BETA-GLUCOSIDASE BTGC"/>
    <property type="match status" value="1"/>
</dbReference>
<dbReference type="GO" id="GO:0042973">
    <property type="term" value="F:glucan endo-1,3-beta-D-glucosidase activity"/>
    <property type="evidence" value="ECO:0007669"/>
    <property type="project" value="UniProtKB-EC"/>
</dbReference>
<dbReference type="GeneID" id="19947212"/>
<dbReference type="EMBL" id="JH767148">
    <property type="protein sequence ID" value="EQC36382.1"/>
    <property type="molecule type" value="Genomic_DNA"/>
</dbReference>
<keyword evidence="9" id="KW-0961">Cell wall biogenesis/degradation</keyword>
<evidence type="ECO:0000256" key="3">
    <source>
        <dbReference type="ARBA" id="ARBA00012780"/>
    </source>
</evidence>
<dbReference type="OrthoDB" id="77201at2759"/>
<sequence length="607" mass="66843">MDSQLVTSMSEVDEFRVEKQSPRRWHSKRIIGLVGALVLVGAVVGIVAASTSSSEDAANKVSTSATNLGMAICYDTYQADQIDAHFTTIATRFSAIRSFQTWLPNNDNVIDAAARHNLFVYPGIWLRGADYARDVQAAIDGARRHPGTVKAVLVGNEDLSNGWSVSDLIAKIKDVRTQFSAAGLRDIAIGTVQIDGALLAHPEVADVCDVVGVNMYAFFSGASYSYTDPMRDTDVRWQAIYAKFGSKAVITETGWPFAGGNYGQHVASYDMGVYYFNAFRDWASKGTNGGSLPAYFVFHNNPAKGGYEANFGLADETGKWKFEFAPVRPIIPSPNQPVVVPNSPYELPFLLQTSTGKVIYEMNKNVFAYDEATCANERWTYDLGTNQIFSTSSGHCLDAYYANSKYNVHVWPCDATNGNQKWTIDIKSNRVVHLKHDNLCLDVDPTKADASVQVWACTGGTNQQIRLNPDLPHLGVASRQTNNVLVSENDKVSFRPLNGSFANVKGDVSAAWTFVQSKNMLLHEASGKCLDGYEFKNGGAVHLWRCDETNANQKWIYDKASHQLHHGAHREFCLDIGSVSVGASPTLYTCHGENDPFLSYQQFTFVM</sequence>
<dbReference type="OMA" id="CANERWT"/>
<keyword evidence="6 14" id="KW-0472">Membrane</keyword>
<evidence type="ECO:0000256" key="14">
    <source>
        <dbReference type="SAM" id="Phobius"/>
    </source>
</evidence>
<keyword evidence="5" id="KW-0378">Hydrolase</keyword>
<proteinExistence type="predicted"/>
<evidence type="ECO:0000256" key="10">
    <source>
        <dbReference type="ARBA" id="ARBA00023326"/>
    </source>
</evidence>